<keyword evidence="1" id="KW-0812">Transmembrane</keyword>
<dbReference type="EMBL" id="UAWL01000006">
    <property type="protein sequence ID" value="SQB99282.1"/>
    <property type="molecule type" value="Genomic_DNA"/>
</dbReference>
<evidence type="ECO:0000313" key="3">
    <source>
        <dbReference type="Proteomes" id="UP000250166"/>
    </source>
</evidence>
<keyword evidence="1" id="KW-1133">Transmembrane helix</keyword>
<keyword evidence="1" id="KW-0472">Membrane</keyword>
<dbReference type="AlphaFoldDB" id="A0A2X3B663"/>
<name>A0A2X3B663_9HELI</name>
<gene>
    <name evidence="2" type="ORF">NCTC13102_01670</name>
</gene>
<evidence type="ECO:0000313" key="2">
    <source>
        <dbReference type="EMBL" id="SQB99282.1"/>
    </source>
</evidence>
<organism evidence="2 3">
    <name type="scientific">Helicobacter fennelliae</name>
    <dbReference type="NCBI Taxonomy" id="215"/>
    <lineage>
        <taxon>Bacteria</taxon>
        <taxon>Pseudomonadati</taxon>
        <taxon>Campylobacterota</taxon>
        <taxon>Epsilonproteobacteria</taxon>
        <taxon>Campylobacterales</taxon>
        <taxon>Helicobacteraceae</taxon>
        <taxon>Helicobacter</taxon>
    </lineage>
</organism>
<protein>
    <submittedName>
        <fullName evidence="2">Uncharacterized protein</fullName>
    </submittedName>
</protein>
<reference evidence="2 3" key="1">
    <citation type="submission" date="2018-06" db="EMBL/GenBank/DDBJ databases">
        <authorList>
            <consortium name="Pathogen Informatics"/>
            <person name="Doyle S."/>
        </authorList>
    </citation>
    <scope>NUCLEOTIDE SEQUENCE [LARGE SCALE GENOMIC DNA]</scope>
    <source>
        <strain evidence="2 3">NCTC13102</strain>
    </source>
</reference>
<proteinExistence type="predicted"/>
<feature type="transmembrane region" description="Helical" evidence="1">
    <location>
        <begin position="12"/>
        <end position="31"/>
    </location>
</feature>
<dbReference type="Proteomes" id="UP000250166">
    <property type="component" value="Unassembled WGS sequence"/>
</dbReference>
<evidence type="ECO:0000256" key="1">
    <source>
        <dbReference type="SAM" id="Phobius"/>
    </source>
</evidence>
<accession>A0A2X3B663</accession>
<sequence length="68" mass="8059">MALCSFCKKIKFRSSDIFFMIIMCIALYFVYQHQINALKQKSQDDLKAFHKLQKECMMGDDKACQKVR</sequence>
<dbReference type="RefSeq" id="WP_023948141.1">
    <property type="nucleotide sequence ID" value="NZ_UAWL01000006.1"/>
</dbReference>